<evidence type="ECO:0000313" key="3">
    <source>
        <dbReference type="Proteomes" id="UP000078237"/>
    </source>
</evidence>
<feature type="region of interest" description="Disordered" evidence="1">
    <location>
        <begin position="330"/>
        <end position="386"/>
    </location>
</feature>
<feature type="compositionally biased region" description="Basic and acidic residues" evidence="1">
    <location>
        <begin position="169"/>
        <end position="181"/>
    </location>
</feature>
<reference evidence="2 3" key="1">
    <citation type="journal article" date="2016" name="Genome Announc.">
        <title>Genome Sequence of Madurella mycetomatis mm55, Isolated from a Human Mycetoma Case in Sudan.</title>
        <authorList>
            <person name="Smit S."/>
            <person name="Derks M.F."/>
            <person name="Bervoets S."/>
            <person name="Fahal A."/>
            <person name="van Leeuwen W."/>
            <person name="van Belkum A."/>
            <person name="van de Sande W.W."/>
        </authorList>
    </citation>
    <scope>NUCLEOTIDE SEQUENCE [LARGE SCALE GENOMIC DNA]</scope>
    <source>
        <strain evidence="3">mm55</strain>
    </source>
</reference>
<dbReference type="EMBL" id="LCTW02000020">
    <property type="protein sequence ID" value="KXX82145.1"/>
    <property type="molecule type" value="Genomic_DNA"/>
</dbReference>
<organism evidence="2 3">
    <name type="scientific">Madurella mycetomatis</name>
    <dbReference type="NCBI Taxonomy" id="100816"/>
    <lineage>
        <taxon>Eukaryota</taxon>
        <taxon>Fungi</taxon>
        <taxon>Dikarya</taxon>
        <taxon>Ascomycota</taxon>
        <taxon>Pezizomycotina</taxon>
        <taxon>Sordariomycetes</taxon>
        <taxon>Sordariomycetidae</taxon>
        <taxon>Sordariales</taxon>
        <taxon>Sordariales incertae sedis</taxon>
        <taxon>Madurella</taxon>
    </lineage>
</organism>
<dbReference type="VEuPathDB" id="FungiDB:MMYC01_200961"/>
<feature type="region of interest" description="Disordered" evidence="1">
    <location>
        <begin position="120"/>
        <end position="188"/>
    </location>
</feature>
<dbReference type="OrthoDB" id="4707307at2759"/>
<gene>
    <name evidence="2" type="ORF">MMYC01_200961</name>
</gene>
<dbReference type="Proteomes" id="UP000078237">
    <property type="component" value="Unassembled WGS sequence"/>
</dbReference>
<dbReference type="AlphaFoldDB" id="A0A175WEQ3"/>
<sequence>MPDLEDHRESESDNELPSTEELRRNWPEKFAGNKDIVEWLEKRIQAQDREVTRRLNMISDQQNNIIEVMQHSIRSAVSEEIARQIAPLSKDLENINQRLHSLETRRQETPFDLDVMRETKRRLHRLDQSPRNNPRLYDSDPMRLSGNNPQILPQPFRNGAPSPPSPPDRQYDRDQTRREATFDIGSGSNGRLGSLIKIKREDIGQFNPHHDDPDDLGIVTDGKSAIYTDVHCFLDCIETFLEDPETRPEMERQIAQLLPTLLGGNALLWWTNEVTPDCRNQLRRTGLKYVLEDLRVRFDIDPGTATRRFNQGSLSLKDIARDESVLSQDSYRRRDNRKDNFRQSSYYKDDRRRDDRERRDYRDKDRGKDRGDGLRERDRDRDYNRDRDRGRDRVYFADNQFTDGEADSELAAKSSPSFDYNNSAESDIPYVVLDTKLTC</sequence>
<evidence type="ECO:0000313" key="2">
    <source>
        <dbReference type="EMBL" id="KXX82145.1"/>
    </source>
</evidence>
<keyword evidence="3" id="KW-1185">Reference proteome</keyword>
<accession>A0A175WEQ3</accession>
<name>A0A175WEQ3_9PEZI</name>
<evidence type="ECO:0000256" key="1">
    <source>
        <dbReference type="SAM" id="MobiDB-lite"/>
    </source>
</evidence>
<comment type="caution">
    <text evidence="2">The sequence shown here is derived from an EMBL/GenBank/DDBJ whole genome shotgun (WGS) entry which is preliminary data.</text>
</comment>
<dbReference type="STRING" id="100816.A0A175WEQ3"/>
<protein>
    <submittedName>
        <fullName evidence="2">Uncharacterized protein</fullName>
    </submittedName>
</protein>
<feature type="region of interest" description="Disordered" evidence="1">
    <location>
        <begin position="1"/>
        <end position="27"/>
    </location>
</feature>
<proteinExistence type="predicted"/>
<feature type="compositionally biased region" description="Basic and acidic residues" evidence="1">
    <location>
        <begin position="1"/>
        <end position="11"/>
    </location>
</feature>